<evidence type="ECO:0000313" key="14">
    <source>
        <dbReference type="Proteomes" id="UP000295361"/>
    </source>
</evidence>
<keyword evidence="6 11" id="KW-0812">Transmembrane</keyword>
<dbReference type="RefSeq" id="WP_133699734.1">
    <property type="nucleotide sequence ID" value="NZ_SNXS01000001.1"/>
</dbReference>
<evidence type="ECO:0000259" key="12">
    <source>
        <dbReference type="Pfam" id="PF12019"/>
    </source>
</evidence>
<evidence type="ECO:0000256" key="5">
    <source>
        <dbReference type="ARBA" id="ARBA00022519"/>
    </source>
</evidence>
<dbReference type="GO" id="GO:0015627">
    <property type="term" value="C:type II protein secretion system complex"/>
    <property type="evidence" value="ECO:0007669"/>
    <property type="project" value="InterPro"/>
</dbReference>
<evidence type="ECO:0000313" key="13">
    <source>
        <dbReference type="EMBL" id="TDP74950.1"/>
    </source>
</evidence>
<organism evidence="13 14">
    <name type="scientific">Roseateles toxinivorans</name>
    <dbReference type="NCBI Taxonomy" id="270368"/>
    <lineage>
        <taxon>Bacteria</taxon>
        <taxon>Pseudomonadati</taxon>
        <taxon>Pseudomonadota</taxon>
        <taxon>Betaproteobacteria</taxon>
        <taxon>Burkholderiales</taxon>
        <taxon>Sphaerotilaceae</taxon>
        <taxon>Roseateles</taxon>
    </lineage>
</organism>
<dbReference type="EMBL" id="SNXS01000001">
    <property type="protein sequence ID" value="TDP74950.1"/>
    <property type="molecule type" value="Genomic_DNA"/>
</dbReference>
<sequence length="202" mass="21650">MLGQVMTIMARPRHPHGFTMVELMIGLIILGVLAAVALPAFQDFRLVQRLKAINAQVVTDMQFARAEAVSRNTFMRVSFRNNSAMTCYSLYITTDAVGNTRRCDCRLGAGSACPEGATEVRTVQIPASMSVSVRPAFAVSAFAFDHVTGTIAAVNTDTGSQVLDSFDIVSEIDTSRQLITTIGRTGRPTVCGSNPNLGSPTC</sequence>
<evidence type="ECO:0000256" key="10">
    <source>
        <dbReference type="ARBA" id="ARBA00030775"/>
    </source>
</evidence>
<keyword evidence="8 11" id="KW-0472">Membrane</keyword>
<evidence type="ECO:0000256" key="6">
    <source>
        <dbReference type="ARBA" id="ARBA00022692"/>
    </source>
</evidence>
<dbReference type="Proteomes" id="UP000295361">
    <property type="component" value="Unassembled WGS sequence"/>
</dbReference>
<keyword evidence="14" id="KW-1185">Reference proteome</keyword>
<evidence type="ECO:0000256" key="3">
    <source>
        <dbReference type="ARBA" id="ARBA00022475"/>
    </source>
</evidence>
<protein>
    <recommendedName>
        <fullName evidence="2">Type II secretion system protein H</fullName>
    </recommendedName>
    <alternativeName>
        <fullName evidence="10">General secretion pathway protein H</fullName>
    </alternativeName>
</protein>
<dbReference type="Pfam" id="PF12019">
    <property type="entry name" value="GspH"/>
    <property type="match status" value="1"/>
</dbReference>
<dbReference type="OrthoDB" id="9180128at2"/>
<dbReference type="SUPFAM" id="SSF54523">
    <property type="entry name" value="Pili subunits"/>
    <property type="match status" value="1"/>
</dbReference>
<comment type="caution">
    <text evidence="13">The sequence shown here is derived from an EMBL/GenBank/DDBJ whole genome shotgun (WGS) entry which is preliminary data.</text>
</comment>
<keyword evidence="7 11" id="KW-1133">Transmembrane helix</keyword>
<keyword evidence="3" id="KW-1003">Cell membrane</keyword>
<dbReference type="Gene3D" id="3.30.700.10">
    <property type="entry name" value="Glycoprotein, Type 4 Pilin"/>
    <property type="match status" value="1"/>
</dbReference>
<dbReference type="InParanoid" id="A0A4R6QTF7"/>
<dbReference type="InterPro" id="IPR012902">
    <property type="entry name" value="N_methyl_site"/>
</dbReference>
<comment type="similarity">
    <text evidence="9">Belongs to the GSP H family.</text>
</comment>
<dbReference type="GO" id="GO:0005886">
    <property type="term" value="C:plasma membrane"/>
    <property type="evidence" value="ECO:0007669"/>
    <property type="project" value="UniProtKB-SubCell"/>
</dbReference>
<evidence type="ECO:0000256" key="4">
    <source>
        <dbReference type="ARBA" id="ARBA00022481"/>
    </source>
</evidence>
<dbReference type="NCBIfam" id="TIGR02532">
    <property type="entry name" value="IV_pilin_GFxxxE"/>
    <property type="match status" value="1"/>
</dbReference>
<name>A0A4R6QTF7_9BURK</name>
<evidence type="ECO:0000256" key="1">
    <source>
        <dbReference type="ARBA" id="ARBA00004377"/>
    </source>
</evidence>
<evidence type="ECO:0000256" key="7">
    <source>
        <dbReference type="ARBA" id="ARBA00022989"/>
    </source>
</evidence>
<proteinExistence type="inferred from homology"/>
<feature type="transmembrane region" description="Helical" evidence="11">
    <location>
        <begin position="20"/>
        <end position="41"/>
    </location>
</feature>
<accession>A0A4R6QTF7</accession>
<dbReference type="InterPro" id="IPR045584">
    <property type="entry name" value="Pilin-like"/>
</dbReference>
<dbReference type="Pfam" id="PF07963">
    <property type="entry name" value="N_methyl"/>
    <property type="match status" value="1"/>
</dbReference>
<keyword evidence="5" id="KW-0997">Cell inner membrane</keyword>
<evidence type="ECO:0000256" key="11">
    <source>
        <dbReference type="SAM" id="Phobius"/>
    </source>
</evidence>
<evidence type="ECO:0000256" key="2">
    <source>
        <dbReference type="ARBA" id="ARBA00021549"/>
    </source>
</evidence>
<gene>
    <name evidence="13" type="ORF">DES47_1011020</name>
</gene>
<feature type="domain" description="General secretion pathway GspH" evidence="12">
    <location>
        <begin position="56"/>
        <end position="154"/>
    </location>
</feature>
<dbReference type="AlphaFoldDB" id="A0A4R6QTF7"/>
<dbReference type="InterPro" id="IPR022346">
    <property type="entry name" value="T2SS_GspH"/>
</dbReference>
<comment type="subcellular location">
    <subcellularLocation>
        <location evidence="1">Cell inner membrane</location>
        <topology evidence="1">Single-pass membrane protein</topology>
    </subcellularLocation>
</comment>
<evidence type="ECO:0000256" key="9">
    <source>
        <dbReference type="ARBA" id="ARBA00025772"/>
    </source>
</evidence>
<dbReference type="GO" id="GO:0015628">
    <property type="term" value="P:protein secretion by the type II secretion system"/>
    <property type="evidence" value="ECO:0007669"/>
    <property type="project" value="InterPro"/>
</dbReference>
<keyword evidence="4" id="KW-0488">Methylation</keyword>
<reference evidence="13 14" key="1">
    <citation type="submission" date="2019-03" db="EMBL/GenBank/DDBJ databases">
        <title>Genomic Encyclopedia of Type Strains, Phase IV (KMG-IV): sequencing the most valuable type-strain genomes for metagenomic binning, comparative biology and taxonomic classification.</title>
        <authorList>
            <person name="Goeker M."/>
        </authorList>
    </citation>
    <scope>NUCLEOTIDE SEQUENCE [LARGE SCALE GENOMIC DNA]</scope>
    <source>
        <strain evidence="13 14">DSM 16998</strain>
    </source>
</reference>
<evidence type="ECO:0000256" key="8">
    <source>
        <dbReference type="ARBA" id="ARBA00023136"/>
    </source>
</evidence>